<keyword evidence="3" id="KW-0378">Hydrolase</keyword>
<gene>
    <name evidence="3" type="ORF">SAMN06295987_104153</name>
</gene>
<dbReference type="Gene3D" id="3.60.10.10">
    <property type="entry name" value="Endonuclease/exonuclease/phosphatase"/>
    <property type="match status" value="1"/>
</dbReference>
<keyword evidence="1" id="KW-0732">Signal</keyword>
<feature type="chain" id="PRO_5011962171" evidence="1">
    <location>
        <begin position="25"/>
        <end position="337"/>
    </location>
</feature>
<proteinExistence type="predicted"/>
<dbReference type="GO" id="GO:0004527">
    <property type="term" value="F:exonuclease activity"/>
    <property type="evidence" value="ECO:0007669"/>
    <property type="project" value="UniProtKB-KW"/>
</dbReference>
<sequence length="337" mass="35520">MLRLAAVAAVFSVLAVNVAGGAPAAVAPVTGASVPGEPSSELSVMTYNVKGLPWPVALGRSSALLEIGRRFRHLRAQGKQPHVVLLQEAFIPEAKALGAIGGYPYMVTGPQPRDSSAVPTPSLDQDFRARVHWGKGEGEGKWVDSGLVILSDYPIVAAAKMAFPQDACAGYDCLATKGVVLARIKVPGVDKPVTVVDTHLNSRHASGVSTHRANEAYVWQIGALRQFIAEKVDPGSDVIFGGDFNLGHDSDRLAAAAQGGGLLPGSHEAIATIWGRADTPSDTDLNFVRDRAKDKEYFRAGKRAQLHLTGVEVPFGAGAGGFSLSDHLGFVADFKLR</sequence>
<dbReference type="InterPro" id="IPR038772">
    <property type="entry name" value="Sph/SMPD2-like"/>
</dbReference>
<feature type="domain" description="Endonuclease/exonuclease/phosphatase" evidence="2">
    <location>
        <begin position="45"/>
        <end position="281"/>
    </location>
</feature>
<evidence type="ECO:0000259" key="2">
    <source>
        <dbReference type="Pfam" id="PF03372"/>
    </source>
</evidence>
<evidence type="ECO:0000256" key="1">
    <source>
        <dbReference type="SAM" id="SignalP"/>
    </source>
</evidence>
<keyword evidence="3" id="KW-0540">Nuclease</keyword>
<dbReference type="GO" id="GO:0004519">
    <property type="term" value="F:endonuclease activity"/>
    <property type="evidence" value="ECO:0007669"/>
    <property type="project" value="UniProtKB-KW"/>
</dbReference>
<dbReference type="PANTHER" id="PTHR16320">
    <property type="entry name" value="SPHINGOMYELINASE FAMILY MEMBER"/>
    <property type="match status" value="1"/>
</dbReference>
<evidence type="ECO:0000313" key="3">
    <source>
        <dbReference type="EMBL" id="SLK02827.1"/>
    </source>
</evidence>
<dbReference type="PANTHER" id="PTHR16320:SF23">
    <property type="entry name" value="SPHINGOMYELINASE C 1"/>
    <property type="match status" value="1"/>
</dbReference>
<dbReference type="AlphaFoldDB" id="A0A1U6I4C4"/>
<evidence type="ECO:0000313" key="4">
    <source>
        <dbReference type="Proteomes" id="UP000190989"/>
    </source>
</evidence>
<protein>
    <submittedName>
        <fullName evidence="3">Endonuclease/Exonuclease/phosphatase family protein</fullName>
    </submittedName>
</protein>
<feature type="signal peptide" evidence="1">
    <location>
        <begin position="1"/>
        <end position="24"/>
    </location>
</feature>
<dbReference type="InterPro" id="IPR005135">
    <property type="entry name" value="Endo/exonuclease/phosphatase"/>
</dbReference>
<dbReference type="InterPro" id="IPR036691">
    <property type="entry name" value="Endo/exonu/phosph_ase_sf"/>
</dbReference>
<keyword evidence="3" id="KW-0255">Endonuclease</keyword>
<dbReference type="Proteomes" id="UP000190989">
    <property type="component" value="Unassembled WGS sequence"/>
</dbReference>
<dbReference type="GO" id="GO:0004767">
    <property type="term" value="F:sphingomyelin phosphodiesterase activity"/>
    <property type="evidence" value="ECO:0007669"/>
    <property type="project" value="InterPro"/>
</dbReference>
<reference evidence="4" key="1">
    <citation type="submission" date="2017-02" db="EMBL/GenBank/DDBJ databases">
        <authorList>
            <person name="Varghese N."/>
            <person name="Submissions S."/>
        </authorList>
    </citation>
    <scope>NUCLEOTIDE SEQUENCE [LARGE SCALE GENOMIC DNA]</scope>
    <source>
        <strain evidence="4">SM117</strain>
    </source>
</reference>
<keyword evidence="4" id="KW-1185">Reference proteome</keyword>
<dbReference type="SUPFAM" id="SSF56219">
    <property type="entry name" value="DNase I-like"/>
    <property type="match status" value="1"/>
</dbReference>
<accession>A0A1U6I4C4</accession>
<dbReference type="EMBL" id="FVZE01000004">
    <property type="protein sequence ID" value="SLK02827.1"/>
    <property type="molecule type" value="Genomic_DNA"/>
</dbReference>
<organism evidence="3 4">
    <name type="scientific">Novosphingobium mathurense</name>
    <dbReference type="NCBI Taxonomy" id="428990"/>
    <lineage>
        <taxon>Bacteria</taxon>
        <taxon>Pseudomonadati</taxon>
        <taxon>Pseudomonadota</taxon>
        <taxon>Alphaproteobacteria</taxon>
        <taxon>Sphingomonadales</taxon>
        <taxon>Sphingomonadaceae</taxon>
        <taxon>Novosphingobium</taxon>
    </lineage>
</organism>
<dbReference type="STRING" id="428990.SAMN06295987_104153"/>
<dbReference type="Pfam" id="PF03372">
    <property type="entry name" value="Exo_endo_phos"/>
    <property type="match status" value="1"/>
</dbReference>
<name>A0A1U6I4C4_9SPHN</name>
<keyword evidence="3" id="KW-0269">Exonuclease</keyword>